<keyword evidence="3" id="KW-0808">Transferase</keyword>
<dbReference type="GO" id="GO:0004514">
    <property type="term" value="F:nicotinate-nucleotide diphosphorylase (carboxylating) activity"/>
    <property type="evidence" value="ECO:0007669"/>
    <property type="project" value="InterPro"/>
</dbReference>
<dbReference type="Pfam" id="PF01729">
    <property type="entry name" value="QRPTase_C"/>
    <property type="match status" value="1"/>
</dbReference>
<dbReference type="InterPro" id="IPR027277">
    <property type="entry name" value="NadC/ModD"/>
</dbReference>
<keyword evidence="3" id="KW-0328">Glycosyltransferase</keyword>
<reference evidence="5" key="1">
    <citation type="submission" date="2025-08" db="UniProtKB">
        <authorList>
            <consortium name="Ensembl"/>
        </authorList>
    </citation>
    <scope>IDENTIFICATION</scope>
</reference>
<feature type="domain" description="Quinolinate phosphoribosyl transferase C-terminal" evidence="4">
    <location>
        <begin position="36"/>
        <end position="137"/>
    </location>
</feature>
<dbReference type="UniPathway" id="UPA00253"/>
<dbReference type="InterPro" id="IPR013785">
    <property type="entry name" value="Aldolase_TIM"/>
</dbReference>
<dbReference type="InterPro" id="IPR036068">
    <property type="entry name" value="Nicotinate_pribotase-like_C"/>
</dbReference>
<evidence type="ECO:0000256" key="2">
    <source>
        <dbReference type="ARBA" id="ARBA00009400"/>
    </source>
</evidence>
<evidence type="ECO:0000313" key="5">
    <source>
        <dbReference type="Ensembl" id="ENSKMAP00000027319.1"/>
    </source>
</evidence>
<comment type="pathway">
    <text evidence="1">Cofactor biosynthesis; NAD(+) biosynthesis.</text>
</comment>
<keyword evidence="6" id="KW-1185">Reference proteome</keyword>
<dbReference type="GO" id="GO:0005737">
    <property type="term" value="C:cytoplasm"/>
    <property type="evidence" value="ECO:0007669"/>
    <property type="project" value="TreeGrafter"/>
</dbReference>
<dbReference type="SUPFAM" id="SSF51690">
    <property type="entry name" value="Nicotinate/Quinolinate PRTase C-terminal domain-like"/>
    <property type="match status" value="1"/>
</dbReference>
<reference evidence="5" key="2">
    <citation type="submission" date="2025-09" db="UniProtKB">
        <authorList>
            <consortium name="Ensembl"/>
        </authorList>
    </citation>
    <scope>IDENTIFICATION</scope>
</reference>
<evidence type="ECO:0000256" key="3">
    <source>
        <dbReference type="ARBA" id="ARBA00022676"/>
    </source>
</evidence>
<protein>
    <submittedName>
        <fullName evidence="5">Quinolinate phosphoribosyltransferase</fullName>
    </submittedName>
</protein>
<evidence type="ECO:0000313" key="6">
    <source>
        <dbReference type="Proteomes" id="UP000264800"/>
    </source>
</evidence>
<dbReference type="GeneTree" id="ENSGT00390000002761"/>
<accession>A0A3Q3BNH3</accession>
<dbReference type="GO" id="GO:0034213">
    <property type="term" value="P:quinolinate catabolic process"/>
    <property type="evidence" value="ECO:0007669"/>
    <property type="project" value="TreeGrafter"/>
</dbReference>
<name>A0A3Q3BNH3_KRYMA</name>
<dbReference type="Ensembl" id="ENSKMAT00000027661.1">
    <property type="protein sequence ID" value="ENSKMAP00000027319.1"/>
    <property type="gene ID" value="ENSKMAG00000020238.1"/>
</dbReference>
<dbReference type="Gene3D" id="3.20.20.70">
    <property type="entry name" value="Aldolase class I"/>
    <property type="match status" value="1"/>
</dbReference>
<evidence type="ECO:0000259" key="4">
    <source>
        <dbReference type="Pfam" id="PF01729"/>
    </source>
</evidence>
<dbReference type="PANTHER" id="PTHR32179">
    <property type="entry name" value="NICOTINATE-NUCLEOTIDE PYROPHOSPHORYLASE [CARBOXYLATING]"/>
    <property type="match status" value="1"/>
</dbReference>
<dbReference type="Proteomes" id="UP000264800">
    <property type="component" value="Unplaced"/>
</dbReference>
<proteinExistence type="inferred from homology"/>
<dbReference type="GO" id="GO:0009435">
    <property type="term" value="P:NAD+ biosynthetic process"/>
    <property type="evidence" value="ECO:0007669"/>
    <property type="project" value="UniProtKB-UniPathway"/>
</dbReference>
<dbReference type="PANTHER" id="PTHR32179:SF3">
    <property type="entry name" value="NICOTINATE-NUCLEOTIDE PYROPHOSPHORYLASE [CARBOXYLATING]"/>
    <property type="match status" value="1"/>
</dbReference>
<dbReference type="AlphaFoldDB" id="A0A3Q3BNH3"/>
<comment type="similarity">
    <text evidence="2">Belongs to the NadC/ModD family.</text>
</comment>
<evidence type="ECO:0000256" key="1">
    <source>
        <dbReference type="ARBA" id="ARBA00004790"/>
    </source>
</evidence>
<organism evidence="5 6">
    <name type="scientific">Kryptolebias marmoratus</name>
    <name type="common">Mangrove killifish</name>
    <name type="synonym">Rivulus marmoratus</name>
    <dbReference type="NCBI Taxonomy" id="37003"/>
    <lineage>
        <taxon>Eukaryota</taxon>
        <taxon>Metazoa</taxon>
        <taxon>Chordata</taxon>
        <taxon>Craniata</taxon>
        <taxon>Vertebrata</taxon>
        <taxon>Euteleostomi</taxon>
        <taxon>Actinopterygii</taxon>
        <taxon>Neopterygii</taxon>
        <taxon>Teleostei</taxon>
        <taxon>Neoteleostei</taxon>
        <taxon>Acanthomorphata</taxon>
        <taxon>Ovalentaria</taxon>
        <taxon>Atherinomorphae</taxon>
        <taxon>Cyprinodontiformes</taxon>
        <taxon>Rivulidae</taxon>
        <taxon>Kryptolebias</taxon>
    </lineage>
</organism>
<sequence>MSEPTNPLVHSVPPHALTRLARDWLSEDTPNFDPTGAVKAARSVCGFSSKIEVECRSTEEGREAAAAGADIVMLDNFQPLELHVAARTLKNEFPTLQIEASGGVSPENITLYFSSHVDIISLGCITQGCPVADFSLKVQKPSTNKPCKVTK</sequence>
<dbReference type="InterPro" id="IPR002638">
    <property type="entry name" value="Quinolinate_PRibosylTrfase_C"/>
</dbReference>